<feature type="coiled-coil region" evidence="1">
    <location>
        <begin position="379"/>
        <end position="406"/>
    </location>
</feature>
<dbReference type="OMA" id="YIIETCI"/>
<dbReference type="OrthoDB" id="26878at2759"/>
<dbReference type="Proteomes" id="UP000008076">
    <property type="component" value="Unassembled WGS sequence"/>
</dbReference>
<dbReference type="AlphaFoldDB" id="B0EEK6"/>
<accession>B0EEK6</accession>
<dbReference type="EMBL" id="DS548957">
    <property type="protein sequence ID" value="EDR26982.1"/>
    <property type="molecule type" value="Genomic_DNA"/>
</dbReference>
<dbReference type="VEuPathDB" id="AmoebaDB:EDI_245680"/>
<protein>
    <recommendedName>
        <fullName evidence="4">TFIIB-type domain-containing protein</fullName>
    </recommendedName>
</protein>
<dbReference type="Gene3D" id="1.10.472.10">
    <property type="entry name" value="Cyclin-like"/>
    <property type="match status" value="1"/>
</dbReference>
<name>B0EEK6_ENTDS</name>
<organism evidence="3">
    <name type="scientific">Entamoeba dispar (strain ATCC PRA-260 / SAW760)</name>
    <dbReference type="NCBI Taxonomy" id="370354"/>
    <lineage>
        <taxon>Eukaryota</taxon>
        <taxon>Amoebozoa</taxon>
        <taxon>Evosea</taxon>
        <taxon>Archamoebae</taxon>
        <taxon>Mastigamoebida</taxon>
        <taxon>Entamoebidae</taxon>
        <taxon>Entamoeba</taxon>
    </lineage>
</organism>
<sequence>MSKYCPECQGIIDNEGICTNCGLVVYGHETYVNDIINIEGRGFNGQPQEIMSKEERKVKKLERCVEQVIERTKSEINKNDVLGYLRRLEEIGLLHGGRKGEIIVAAVVYLLSREYSSKKENGIVNTKGKTTFIEVAKAVRTPAREILKIAREIKDKDEEMKEVDLTMDSSYCIYYIVNEVTPINVNKKEKEEIIDIMNICQGLIEESESQAGRKVMSVVGGIYAIVCESYHIRIDRQRLANKCQVKNSTIEQRIREITEQLVKIAHKMSGSENIGITNLPRYLPYIIETCIPFLESITCFPLMEHPKQTKMRELAKKRTEQIEQINKILQKYRTIPHEIEQNFTPDQMIISRMIKQGMSKNIIISCKSINDLRRELNTFERRTLEKGRIQNELKKLNEEIVTEDDDCINSFHSDEQTTEEKKPKFFS</sequence>
<dbReference type="KEGG" id="edi:EDI_245680"/>
<keyword evidence="3" id="KW-1185">Reference proteome</keyword>
<dbReference type="GeneID" id="5881719"/>
<evidence type="ECO:0008006" key="4">
    <source>
        <dbReference type="Google" id="ProtNLM"/>
    </source>
</evidence>
<proteinExistence type="predicted"/>
<reference evidence="3" key="1">
    <citation type="submission" date="2007-12" db="EMBL/GenBank/DDBJ databases">
        <title>Annotation of Entamoeba dispar SAW760.</title>
        <authorList>
            <person name="Lorenzi H."/>
            <person name="Inman J."/>
            <person name="Schobel S."/>
            <person name="Amedeo P."/>
            <person name="Caler E."/>
        </authorList>
    </citation>
    <scope>NUCLEOTIDE SEQUENCE [LARGE SCALE GENOMIC DNA]</scope>
    <source>
        <strain evidence="3">ATCC PRA-260 / SAW760</strain>
    </source>
</reference>
<evidence type="ECO:0000313" key="3">
    <source>
        <dbReference type="Proteomes" id="UP000008076"/>
    </source>
</evidence>
<gene>
    <name evidence="2" type="ORF">EDI_245680</name>
</gene>
<dbReference type="eggNOG" id="ENOG502RDUV">
    <property type="taxonomic scope" value="Eukaryota"/>
</dbReference>
<keyword evidence="1" id="KW-0175">Coiled coil</keyword>
<evidence type="ECO:0000313" key="2">
    <source>
        <dbReference type="EMBL" id="EDR26982.1"/>
    </source>
</evidence>
<evidence type="ECO:0000256" key="1">
    <source>
        <dbReference type="SAM" id="Coils"/>
    </source>
</evidence>
<dbReference type="RefSeq" id="XP_001736704.1">
    <property type="nucleotide sequence ID" value="XM_001736652.1"/>
</dbReference>